<reference evidence="9" key="1">
    <citation type="submission" date="2025-08" db="UniProtKB">
        <authorList>
            <consortium name="Ensembl"/>
        </authorList>
    </citation>
    <scope>IDENTIFICATION</scope>
</reference>
<dbReference type="Proteomes" id="UP000472270">
    <property type="component" value="Unassembled WGS sequence"/>
</dbReference>
<evidence type="ECO:0000256" key="1">
    <source>
        <dbReference type="ARBA" id="ARBA00004498"/>
    </source>
</evidence>
<keyword evidence="2" id="KW-0964">Secreted</keyword>
<dbReference type="Pfam" id="PF00147">
    <property type="entry name" value="Fibrinogen_C"/>
    <property type="match status" value="1"/>
</dbReference>
<dbReference type="InterPro" id="IPR002181">
    <property type="entry name" value="Fibrinogen_a/b/g_C_dom"/>
</dbReference>
<dbReference type="InterPro" id="IPR050991">
    <property type="entry name" value="ECM_Regulatory_Proteins"/>
</dbReference>
<dbReference type="InterPro" id="IPR013783">
    <property type="entry name" value="Ig-like_fold"/>
</dbReference>
<evidence type="ECO:0000256" key="3">
    <source>
        <dbReference type="ARBA" id="ARBA00022536"/>
    </source>
</evidence>
<dbReference type="PANTHER" id="PTHR46708:SF1">
    <property type="entry name" value="TENASCIN"/>
    <property type="match status" value="1"/>
</dbReference>
<keyword evidence="3" id="KW-0245">EGF-like domain</keyword>
<dbReference type="CDD" id="cd00063">
    <property type="entry name" value="FN3"/>
    <property type="match status" value="2"/>
</dbReference>
<evidence type="ECO:0000256" key="2">
    <source>
        <dbReference type="ARBA" id="ARBA00022530"/>
    </source>
</evidence>
<dbReference type="SUPFAM" id="SSF56496">
    <property type="entry name" value="Fibrinogen C-terminal domain-like"/>
    <property type="match status" value="1"/>
</dbReference>
<dbReference type="GO" id="GO:0030155">
    <property type="term" value="P:regulation of cell adhesion"/>
    <property type="evidence" value="ECO:0007669"/>
    <property type="project" value="TreeGrafter"/>
</dbReference>
<comment type="subcellular location">
    <subcellularLocation>
        <location evidence="1">Secreted</location>
        <location evidence="1">Extracellular space</location>
        <location evidence="1">Extracellular matrix</location>
    </subcellularLocation>
</comment>
<gene>
    <name evidence="9" type="primary">LOC107752841</name>
</gene>
<dbReference type="FunFam" id="3.90.215.10:FF:000001">
    <property type="entry name" value="Tenascin isoform 1"/>
    <property type="match status" value="1"/>
</dbReference>
<dbReference type="InterPro" id="IPR003961">
    <property type="entry name" value="FN3_dom"/>
</dbReference>
<evidence type="ECO:0000256" key="6">
    <source>
        <dbReference type="ARBA" id="ARBA00023157"/>
    </source>
</evidence>
<protein>
    <submittedName>
        <fullName evidence="9">Tenascin-like</fullName>
    </submittedName>
</protein>
<reference evidence="9" key="2">
    <citation type="submission" date="2025-09" db="UniProtKB">
        <authorList>
            <consortium name="Ensembl"/>
        </authorList>
    </citation>
    <scope>IDENTIFICATION</scope>
</reference>
<keyword evidence="6" id="KW-1015">Disulfide bond</keyword>
<proteinExistence type="predicted"/>
<dbReference type="SMART" id="SM00186">
    <property type="entry name" value="FBG"/>
    <property type="match status" value="1"/>
</dbReference>
<dbReference type="Ensembl" id="ENSSRHT00000103471.1">
    <property type="protein sequence ID" value="ENSSRHP00000100748.1"/>
    <property type="gene ID" value="ENSSRHG00000049404.1"/>
</dbReference>
<evidence type="ECO:0000259" key="8">
    <source>
        <dbReference type="PROSITE" id="PS51406"/>
    </source>
</evidence>
<keyword evidence="5" id="KW-0677">Repeat</keyword>
<dbReference type="AlphaFoldDB" id="A0A673NCS4"/>
<dbReference type="GO" id="GO:0005615">
    <property type="term" value="C:extracellular space"/>
    <property type="evidence" value="ECO:0007669"/>
    <property type="project" value="TreeGrafter"/>
</dbReference>
<dbReference type="PANTHER" id="PTHR46708">
    <property type="entry name" value="TENASCIN"/>
    <property type="match status" value="1"/>
</dbReference>
<feature type="domain" description="Fibrinogen C-terminal" evidence="8">
    <location>
        <begin position="201"/>
        <end position="416"/>
    </location>
</feature>
<dbReference type="Gene3D" id="3.90.215.10">
    <property type="entry name" value="Gamma Fibrinogen, chain A, domain 1"/>
    <property type="match status" value="1"/>
</dbReference>
<evidence type="ECO:0000256" key="4">
    <source>
        <dbReference type="ARBA" id="ARBA00022729"/>
    </source>
</evidence>
<accession>A0A673NCS4</accession>
<dbReference type="InterPro" id="IPR036056">
    <property type="entry name" value="Fibrinogen-like_C"/>
</dbReference>
<organism evidence="9 10">
    <name type="scientific">Sinocyclocheilus rhinocerous</name>
    <dbReference type="NCBI Taxonomy" id="307959"/>
    <lineage>
        <taxon>Eukaryota</taxon>
        <taxon>Metazoa</taxon>
        <taxon>Chordata</taxon>
        <taxon>Craniata</taxon>
        <taxon>Vertebrata</taxon>
        <taxon>Euteleostomi</taxon>
        <taxon>Actinopterygii</taxon>
        <taxon>Neopterygii</taxon>
        <taxon>Teleostei</taxon>
        <taxon>Ostariophysi</taxon>
        <taxon>Cypriniformes</taxon>
        <taxon>Cyprinidae</taxon>
        <taxon>Cyprininae</taxon>
        <taxon>Sinocyclocheilus</taxon>
    </lineage>
</organism>
<keyword evidence="4" id="KW-0732">Signal</keyword>
<dbReference type="SMART" id="SM00060">
    <property type="entry name" value="FN3"/>
    <property type="match status" value="2"/>
</dbReference>
<name>A0A673NCS4_9TELE</name>
<dbReference type="InterPro" id="IPR020837">
    <property type="entry name" value="Fibrinogen_CS"/>
</dbReference>
<dbReference type="InterPro" id="IPR036116">
    <property type="entry name" value="FN3_sf"/>
</dbReference>
<dbReference type="GO" id="GO:0031175">
    <property type="term" value="P:neuron projection development"/>
    <property type="evidence" value="ECO:0007669"/>
    <property type="project" value="TreeGrafter"/>
</dbReference>
<dbReference type="Pfam" id="PF00041">
    <property type="entry name" value="fn3"/>
    <property type="match status" value="1"/>
</dbReference>
<evidence type="ECO:0000256" key="5">
    <source>
        <dbReference type="ARBA" id="ARBA00022737"/>
    </source>
</evidence>
<evidence type="ECO:0000313" key="9">
    <source>
        <dbReference type="Ensembl" id="ENSSRHP00000100748.1"/>
    </source>
</evidence>
<dbReference type="InterPro" id="IPR014716">
    <property type="entry name" value="Fibrinogen_a/b/g_C_1"/>
</dbReference>
<evidence type="ECO:0000259" key="7">
    <source>
        <dbReference type="PROSITE" id="PS50853"/>
    </source>
</evidence>
<dbReference type="SUPFAM" id="SSF49265">
    <property type="entry name" value="Fibronectin type III"/>
    <property type="match status" value="2"/>
</dbReference>
<feature type="domain" description="Fibronectin type-III" evidence="7">
    <location>
        <begin position="1"/>
        <end position="88"/>
    </location>
</feature>
<dbReference type="Gene3D" id="2.60.40.10">
    <property type="entry name" value="Immunoglobulins"/>
    <property type="match status" value="2"/>
</dbReference>
<dbReference type="NCBIfam" id="NF040941">
    <property type="entry name" value="GGGWT_bact"/>
    <property type="match status" value="1"/>
</dbReference>
<dbReference type="PROSITE" id="PS51406">
    <property type="entry name" value="FIBRINOGEN_C_2"/>
    <property type="match status" value="1"/>
</dbReference>
<dbReference type="CDD" id="cd00087">
    <property type="entry name" value="FReD"/>
    <property type="match status" value="1"/>
</dbReference>
<keyword evidence="2" id="KW-0272">Extracellular matrix</keyword>
<dbReference type="PROSITE" id="PS50853">
    <property type="entry name" value="FN3"/>
    <property type="match status" value="1"/>
</dbReference>
<dbReference type="PROSITE" id="PS00514">
    <property type="entry name" value="FIBRINOGEN_C_1"/>
    <property type="match status" value="1"/>
</dbReference>
<keyword evidence="10" id="KW-1185">Reference proteome</keyword>
<sequence length="429" mass="47373">TDLMFSNITETSFSVSWTKPKSIVTEFKVTYTNTVTGESGSMSVDSQLSHVLLSKLSAGSTYDITVSSVLETLESEPITASVTTVPDSPTELKVVNITDTKALLVWKPSQAKVDTPNVTITVTLSGSTVEHQLRGLHRSSLYMVKITSQVNRLQSSPVSTTFTTGSAPETNLAASPQFSLTPGERDGQYMSFVSADFTTSQLPHPFPTDCSEVQVNGMKESGVAEIYPEGKDGEPVWVYCDMETDGGGWTVFQRRMDGSTDFFRSWRDYSKGFGLLSGEFWLGNDILYTLTSRTPMSLRIDLRSGNDTAFAHYANFNVSSEANHYVIELSGYFGTAGDSMKYHNGRPFSTIDKDPNTLSIHCTKAYMGGWWYKNCYMANLNGLYASYSDNKGVVWIDWKGKDASLPFTEMKLRPSYISQMILTTPTTQG</sequence>
<evidence type="ECO:0000313" key="10">
    <source>
        <dbReference type="Proteomes" id="UP000472270"/>
    </source>
</evidence>